<organism evidence="2">
    <name type="scientific">Daucus carota subsp. sativus</name>
    <name type="common">Carrot</name>
    <dbReference type="NCBI Taxonomy" id="79200"/>
    <lineage>
        <taxon>Eukaryota</taxon>
        <taxon>Viridiplantae</taxon>
        <taxon>Streptophyta</taxon>
        <taxon>Embryophyta</taxon>
        <taxon>Tracheophyta</taxon>
        <taxon>Spermatophyta</taxon>
        <taxon>Magnoliopsida</taxon>
        <taxon>eudicotyledons</taxon>
        <taxon>Gunneridae</taxon>
        <taxon>Pentapetalae</taxon>
        <taxon>asterids</taxon>
        <taxon>campanulids</taxon>
        <taxon>Apiales</taxon>
        <taxon>Apiaceae</taxon>
        <taxon>Apioideae</taxon>
        <taxon>Scandiceae</taxon>
        <taxon>Daucinae</taxon>
        <taxon>Daucus</taxon>
        <taxon>Daucus sect. Daucus</taxon>
    </lineage>
</organism>
<accession>A0A165A2B4</accession>
<keyword evidence="4" id="KW-1185">Reference proteome</keyword>
<dbReference type="Pfam" id="PF19633">
    <property type="entry name" value="SDG2_C"/>
    <property type="match status" value="1"/>
</dbReference>
<protein>
    <recommendedName>
        <fullName evidence="1">ATXR3 C-terminal domain-containing protein</fullName>
    </recommendedName>
</protein>
<dbReference type="Proteomes" id="UP000077755">
    <property type="component" value="Chromosome 4"/>
</dbReference>
<name>A0A165A2B4_DAUCS</name>
<proteinExistence type="predicted"/>
<dbReference type="PANTHER" id="PTHR46655">
    <property type="entry name" value="HISTONE-LYSINE N-METHYLTRANSFERASE ATXR3"/>
    <property type="match status" value="1"/>
</dbReference>
<evidence type="ECO:0000313" key="2">
    <source>
        <dbReference type="EMBL" id="KZM96796.1"/>
    </source>
</evidence>
<feature type="domain" description="ATXR3 C-terminal" evidence="1">
    <location>
        <begin position="179"/>
        <end position="225"/>
    </location>
</feature>
<dbReference type="AlphaFoldDB" id="A0A165A2B4"/>
<dbReference type="Gramene" id="KZM96796">
    <property type="protein sequence ID" value="KZM96796"/>
    <property type="gene ID" value="DCAR_015842"/>
</dbReference>
<dbReference type="InterPro" id="IPR045606">
    <property type="entry name" value="ATXR3_C"/>
</dbReference>
<evidence type="ECO:0000313" key="4">
    <source>
        <dbReference type="Proteomes" id="UP000077755"/>
    </source>
</evidence>
<evidence type="ECO:0000259" key="1">
    <source>
        <dbReference type="Pfam" id="PF19633"/>
    </source>
</evidence>
<dbReference type="EMBL" id="CP093346">
    <property type="protein sequence ID" value="WOG95533.1"/>
    <property type="molecule type" value="Genomic_DNA"/>
</dbReference>
<reference evidence="2" key="1">
    <citation type="journal article" date="2016" name="Nat. Genet.">
        <title>A high-quality carrot genome assembly provides new insights into carotenoid accumulation and asterid genome evolution.</title>
        <authorList>
            <person name="Iorizzo M."/>
            <person name="Ellison S."/>
            <person name="Senalik D."/>
            <person name="Zeng P."/>
            <person name="Satapoomin P."/>
            <person name="Huang J."/>
            <person name="Bowman M."/>
            <person name="Iovene M."/>
            <person name="Sanseverino W."/>
            <person name="Cavagnaro P."/>
            <person name="Yildiz M."/>
            <person name="Macko-Podgorni A."/>
            <person name="Moranska E."/>
            <person name="Grzebelus E."/>
            <person name="Grzebelus D."/>
            <person name="Ashrafi H."/>
            <person name="Zheng Z."/>
            <person name="Cheng S."/>
            <person name="Spooner D."/>
            <person name="Van Deynze A."/>
            <person name="Simon P."/>
        </authorList>
    </citation>
    <scope>NUCLEOTIDE SEQUENCE [LARGE SCALE GENOMIC DNA]</scope>
    <source>
        <tissue evidence="2">Leaf</tissue>
    </source>
</reference>
<sequence>MWHVSVLRNAPSKLCSKSWLMVVMLKLIKADEELQDDAIISLPTRNYRRDKLTIKIKDGVSAAFTGYVIPFFDFRVNCGASFEVWWWLSIEFYLCYCKSDQGDANGYDLVVVDAHKSREGENEASVCLCRSQDCYGSYLNLIRKEPFRRKRRLHLKGFILKKQCPMPRKEKDQLLRNCCITWLLMEDGMLNIQGLICSHNTSGSDDVYRMLRKSLLWLRDELRNL</sequence>
<gene>
    <name evidence="2" type="ORF">DCAR_015842</name>
    <name evidence="3" type="ORF">DCAR_0414857</name>
</gene>
<dbReference type="EMBL" id="LNRQ01000004">
    <property type="protein sequence ID" value="KZM96796.1"/>
    <property type="molecule type" value="Genomic_DNA"/>
</dbReference>
<evidence type="ECO:0000313" key="3">
    <source>
        <dbReference type="EMBL" id="WOG95533.1"/>
    </source>
</evidence>
<reference evidence="3" key="2">
    <citation type="submission" date="2022-03" db="EMBL/GenBank/DDBJ databases">
        <title>Draft title - Genomic analysis of global carrot germplasm unveils the trajectory of domestication and the origin of high carotenoid orange carrot.</title>
        <authorList>
            <person name="Iorizzo M."/>
            <person name="Ellison S."/>
            <person name="Senalik D."/>
            <person name="Macko-Podgorni A."/>
            <person name="Grzebelus D."/>
            <person name="Bostan H."/>
            <person name="Rolling W."/>
            <person name="Curaba J."/>
            <person name="Simon P."/>
        </authorList>
    </citation>
    <scope>NUCLEOTIDE SEQUENCE</scope>
    <source>
        <tissue evidence="3">Leaf</tissue>
    </source>
</reference>
<dbReference type="PANTHER" id="PTHR46655:SF1">
    <property type="entry name" value="HISTONE-LYSINE N-METHYLTRANSFERASE ATXR3"/>
    <property type="match status" value="1"/>
</dbReference>